<sequence>MSLEGKKVVITGGTSGIGRCMLSQFLMSKAEVVFCGQEKDLVNEINKTTLAKGITVDLTLQNDIDTFCQFVDEQLESVDILINNAGYVIVAPLEELSRQDFEKMYAINVIAPAMITKYFLPQFRSRKEGDIINIGATGGGYGFPQGAAYASSKAALANFSQTLIKEVRKEGIRVFHVDPSWTTGTNNNNKGGKIPLDEEQLTAEDVASAVINQLLLPRRSFIPNMSIWATNP</sequence>
<dbReference type="CDD" id="cd05233">
    <property type="entry name" value="SDR_c"/>
    <property type="match status" value="1"/>
</dbReference>
<evidence type="ECO:0000313" key="4">
    <source>
        <dbReference type="EMBL" id="NLR90380.1"/>
    </source>
</evidence>
<evidence type="ECO:0000256" key="3">
    <source>
        <dbReference type="RuleBase" id="RU000363"/>
    </source>
</evidence>
<dbReference type="InterPro" id="IPR002347">
    <property type="entry name" value="SDR_fam"/>
</dbReference>
<comment type="caution">
    <text evidence="4">The sequence shown here is derived from an EMBL/GenBank/DDBJ whole genome shotgun (WGS) entry which is preliminary data.</text>
</comment>
<keyword evidence="2" id="KW-0560">Oxidoreductase</keyword>
<accession>A0A7X8XUS0</accession>
<dbReference type="SUPFAM" id="SSF51735">
    <property type="entry name" value="NAD(P)-binding Rossmann-fold domains"/>
    <property type="match status" value="1"/>
</dbReference>
<proteinExistence type="inferred from homology"/>
<dbReference type="PRINTS" id="PR00080">
    <property type="entry name" value="SDRFAMILY"/>
</dbReference>
<dbReference type="RefSeq" id="WP_168881082.1">
    <property type="nucleotide sequence ID" value="NZ_JABAIL010000001.1"/>
</dbReference>
<evidence type="ECO:0000256" key="1">
    <source>
        <dbReference type="ARBA" id="ARBA00006484"/>
    </source>
</evidence>
<comment type="similarity">
    <text evidence="1 3">Belongs to the short-chain dehydrogenases/reductases (SDR) family.</text>
</comment>
<dbReference type="InterPro" id="IPR036291">
    <property type="entry name" value="NAD(P)-bd_dom_sf"/>
</dbReference>
<dbReference type="EMBL" id="JABAIL010000001">
    <property type="protein sequence ID" value="NLR90380.1"/>
    <property type="molecule type" value="Genomic_DNA"/>
</dbReference>
<reference evidence="4 5" key="1">
    <citation type="submission" date="2020-04" db="EMBL/GenBank/DDBJ databases">
        <title>Flammeovirga sp. SR4, a novel species isolated from seawater.</title>
        <authorList>
            <person name="Wang X."/>
        </authorList>
    </citation>
    <scope>NUCLEOTIDE SEQUENCE [LARGE SCALE GENOMIC DNA]</scope>
    <source>
        <strain evidence="4 5">SR4</strain>
    </source>
</reference>
<name>A0A7X8XUS0_9BACT</name>
<dbReference type="Pfam" id="PF00106">
    <property type="entry name" value="adh_short"/>
    <property type="match status" value="1"/>
</dbReference>
<dbReference type="PANTHER" id="PTHR44196">
    <property type="entry name" value="DEHYDROGENASE/REDUCTASE SDR FAMILY MEMBER 7B"/>
    <property type="match status" value="1"/>
</dbReference>
<protein>
    <submittedName>
        <fullName evidence="4">SDR family NAD(P)-dependent oxidoreductase</fullName>
    </submittedName>
</protein>
<evidence type="ECO:0000313" key="5">
    <source>
        <dbReference type="Proteomes" id="UP000585050"/>
    </source>
</evidence>
<evidence type="ECO:0000256" key="2">
    <source>
        <dbReference type="ARBA" id="ARBA00023002"/>
    </source>
</evidence>
<dbReference type="Proteomes" id="UP000585050">
    <property type="component" value="Unassembled WGS sequence"/>
</dbReference>
<dbReference type="PRINTS" id="PR00081">
    <property type="entry name" value="GDHRDH"/>
</dbReference>
<organism evidence="4 5">
    <name type="scientific">Flammeovirga agarivorans</name>
    <dbReference type="NCBI Taxonomy" id="2726742"/>
    <lineage>
        <taxon>Bacteria</taxon>
        <taxon>Pseudomonadati</taxon>
        <taxon>Bacteroidota</taxon>
        <taxon>Cytophagia</taxon>
        <taxon>Cytophagales</taxon>
        <taxon>Flammeovirgaceae</taxon>
        <taxon>Flammeovirga</taxon>
    </lineage>
</organism>
<dbReference type="PANTHER" id="PTHR44196:SF1">
    <property type="entry name" value="DEHYDROGENASE_REDUCTASE SDR FAMILY MEMBER 7B"/>
    <property type="match status" value="1"/>
</dbReference>
<dbReference type="Gene3D" id="3.40.50.720">
    <property type="entry name" value="NAD(P)-binding Rossmann-like Domain"/>
    <property type="match status" value="1"/>
</dbReference>
<dbReference type="GO" id="GO:0016491">
    <property type="term" value="F:oxidoreductase activity"/>
    <property type="evidence" value="ECO:0007669"/>
    <property type="project" value="UniProtKB-KW"/>
</dbReference>
<keyword evidence="5" id="KW-1185">Reference proteome</keyword>
<dbReference type="GO" id="GO:0016020">
    <property type="term" value="C:membrane"/>
    <property type="evidence" value="ECO:0007669"/>
    <property type="project" value="TreeGrafter"/>
</dbReference>
<gene>
    <name evidence="4" type="ORF">HGP29_04145</name>
</gene>
<dbReference type="AlphaFoldDB" id="A0A7X8XUS0"/>